<organism evidence="4 5">
    <name type="scientific">Paenibacillus phytorum</name>
    <dbReference type="NCBI Taxonomy" id="2654977"/>
    <lineage>
        <taxon>Bacteria</taxon>
        <taxon>Bacillati</taxon>
        <taxon>Bacillota</taxon>
        <taxon>Bacilli</taxon>
        <taxon>Bacillales</taxon>
        <taxon>Paenibacillaceae</taxon>
        <taxon>Paenibacillus</taxon>
    </lineage>
</organism>
<dbReference type="SUPFAM" id="SSF102705">
    <property type="entry name" value="NIF3 (NGG1p interacting factor 3)-like"/>
    <property type="match status" value="1"/>
</dbReference>
<dbReference type="Gene3D" id="3.40.1390.30">
    <property type="entry name" value="NIF3 (NGG1p interacting factor 3)-like"/>
    <property type="match status" value="2"/>
</dbReference>
<evidence type="ECO:0000313" key="4">
    <source>
        <dbReference type="EMBL" id="NOU74695.1"/>
    </source>
</evidence>
<comment type="caution">
    <text evidence="4">The sequence shown here is derived from an EMBL/GenBank/DDBJ whole genome shotgun (WGS) entry which is preliminary data.</text>
</comment>
<proteinExistence type="inferred from homology"/>
<comment type="similarity">
    <text evidence="1">Belongs to the GTP cyclohydrolase I type 2/NIF3 family.</text>
</comment>
<dbReference type="InterPro" id="IPR002678">
    <property type="entry name" value="DUF34/NIF3"/>
</dbReference>
<dbReference type="Proteomes" id="UP000616779">
    <property type="component" value="Unassembled WGS sequence"/>
</dbReference>
<dbReference type="EMBL" id="WHOA01000181">
    <property type="protein sequence ID" value="NOU74695.1"/>
    <property type="molecule type" value="Genomic_DNA"/>
</dbReference>
<protein>
    <recommendedName>
        <fullName evidence="2">GTP cyclohydrolase 1 type 2 homolog</fullName>
    </recommendedName>
</protein>
<evidence type="ECO:0000256" key="1">
    <source>
        <dbReference type="ARBA" id="ARBA00006964"/>
    </source>
</evidence>
<reference evidence="4 5" key="1">
    <citation type="submission" date="2019-10" db="EMBL/GenBank/DDBJ databases">
        <title>Description of Paenibacillus terrestris sp. nov.</title>
        <authorList>
            <person name="Carlier A."/>
            <person name="Qi S."/>
        </authorList>
    </citation>
    <scope>NUCLEOTIDE SEQUENCE [LARGE SCALE GENOMIC DNA]</scope>
    <source>
        <strain evidence="4 5">LMG 31458</strain>
    </source>
</reference>
<gene>
    <name evidence="4" type="ORF">GC098_25465</name>
</gene>
<keyword evidence="5" id="KW-1185">Reference proteome</keyword>
<name>A0ABX1Y1G3_9BACL</name>
<dbReference type="PANTHER" id="PTHR13799:SF14">
    <property type="entry name" value="GTP CYCLOHYDROLASE 1 TYPE 2 HOMOLOG"/>
    <property type="match status" value="1"/>
</dbReference>
<evidence type="ECO:0000313" key="5">
    <source>
        <dbReference type="Proteomes" id="UP000616779"/>
    </source>
</evidence>
<keyword evidence="3" id="KW-0479">Metal-binding</keyword>
<dbReference type="Pfam" id="PF01784">
    <property type="entry name" value="DUF34_NIF3"/>
    <property type="match status" value="1"/>
</dbReference>
<evidence type="ECO:0000256" key="3">
    <source>
        <dbReference type="ARBA" id="ARBA00022723"/>
    </source>
</evidence>
<accession>A0ABX1Y1G3</accession>
<dbReference type="PANTHER" id="PTHR13799">
    <property type="entry name" value="NGG1 INTERACTING FACTOR 3"/>
    <property type="match status" value="1"/>
</dbReference>
<evidence type="ECO:0000256" key="2">
    <source>
        <dbReference type="ARBA" id="ARBA00022112"/>
    </source>
</evidence>
<sequence length="259" mass="29403">MLINGGIRVNIEQFSVLIEKLFGGLLKQFDNGEEFAFYNYGPDLIRRIGYATNITPELIEQAAQKKVDLIVTHYDAWDFVFGMKEECHKLLASFGISHFFVHLPLDYAEFGTCTSLFKALGINNVIQQSIDIEGRSLPGIGEFEFPISFQELSERVSTVLSENIKSWKNSEKPITRVGIITGAGNSTKSLRDAHYSECDVYITGEKILYTIQYAKFIKMNLIVGSHTFTEIFGVKSLSEKIKEKYDSLEIIELVEDHFE</sequence>
<dbReference type="InterPro" id="IPR036069">
    <property type="entry name" value="DUF34/NIF3_sf"/>
</dbReference>